<dbReference type="RefSeq" id="WP_119483078.1">
    <property type="nucleotide sequence ID" value="NZ_QXTG01000002.1"/>
</dbReference>
<reference evidence="3" key="1">
    <citation type="submission" date="2018-09" db="EMBL/GenBank/DDBJ databases">
        <authorList>
            <person name="Kim I."/>
        </authorList>
    </citation>
    <scope>NUCLEOTIDE SEQUENCE [LARGE SCALE GENOMIC DNA]</scope>
    <source>
        <strain evidence="3">DD4a</strain>
    </source>
</reference>
<dbReference type="CDD" id="cd12954">
    <property type="entry name" value="MMP_TTHA0227_like_1"/>
    <property type="match status" value="1"/>
</dbReference>
<accession>A0A3A1TY85</accession>
<proteinExistence type="predicted"/>
<organism evidence="2 3">
    <name type="scientific">Amnibacterium setariae</name>
    <dbReference type="NCBI Taxonomy" id="2306585"/>
    <lineage>
        <taxon>Bacteria</taxon>
        <taxon>Bacillati</taxon>
        <taxon>Actinomycetota</taxon>
        <taxon>Actinomycetes</taxon>
        <taxon>Micrococcales</taxon>
        <taxon>Microbacteriaceae</taxon>
        <taxon>Amnibacterium</taxon>
    </lineage>
</organism>
<dbReference type="AlphaFoldDB" id="A0A3A1TY85"/>
<dbReference type="EMBL" id="QXTG01000002">
    <property type="protein sequence ID" value="RIX28769.1"/>
    <property type="molecule type" value="Genomic_DNA"/>
</dbReference>
<sequence>MARSGRVSHAPSQRGGFRNRHGRGLRSSVTGPHLPVLRTRAETFEGAVAETADYLRGLWPEDLADVSFEIAGIPRAVGPSGLDRWWVDQHARRIVLYRLPIERLSHLHVDDEAHQRMYVESCVFRAVAELLGRDPWDLAPDRFRHF</sequence>
<name>A0A3A1TY85_9MICO</name>
<evidence type="ECO:0000313" key="2">
    <source>
        <dbReference type="EMBL" id="RIX28769.1"/>
    </source>
</evidence>
<dbReference type="Proteomes" id="UP000265742">
    <property type="component" value="Unassembled WGS sequence"/>
</dbReference>
<gene>
    <name evidence="2" type="ORF">D1781_15380</name>
</gene>
<feature type="region of interest" description="Disordered" evidence="1">
    <location>
        <begin position="1"/>
        <end position="31"/>
    </location>
</feature>
<evidence type="ECO:0000313" key="3">
    <source>
        <dbReference type="Proteomes" id="UP000265742"/>
    </source>
</evidence>
<dbReference type="SUPFAM" id="SSF55486">
    <property type="entry name" value="Metalloproteases ('zincins'), catalytic domain"/>
    <property type="match status" value="1"/>
</dbReference>
<keyword evidence="3" id="KW-1185">Reference proteome</keyword>
<evidence type="ECO:0000256" key="1">
    <source>
        <dbReference type="SAM" id="MobiDB-lite"/>
    </source>
</evidence>
<comment type="caution">
    <text evidence="2">The sequence shown here is derived from an EMBL/GenBank/DDBJ whole genome shotgun (WGS) entry which is preliminary data.</text>
</comment>
<protein>
    <submittedName>
        <fullName evidence="2">Metallopeptidase family protein</fullName>
    </submittedName>
</protein>
<dbReference type="OrthoDB" id="4989780at2"/>